<dbReference type="PATRIC" id="fig|1492898.3.peg.1430"/>
<dbReference type="GO" id="GO:0071555">
    <property type="term" value="P:cell wall organization"/>
    <property type="evidence" value="ECO:0007669"/>
    <property type="project" value="UniProtKB-KW"/>
</dbReference>
<dbReference type="RefSeq" id="WP_066402684.1">
    <property type="nucleotide sequence ID" value="NZ_CP011390.1"/>
</dbReference>
<evidence type="ECO:0000256" key="11">
    <source>
        <dbReference type="ARBA" id="ARBA00023316"/>
    </source>
</evidence>
<comment type="cofactor">
    <cofactor evidence="15">
        <name>Mg(2+)</name>
        <dbReference type="ChEBI" id="CHEBI:18420"/>
    </cofactor>
    <cofactor evidence="15">
        <name>Mn(2+)</name>
        <dbReference type="ChEBI" id="CHEBI:29035"/>
    </cofactor>
    <text evidence="15">Binds 2 magnesium or manganese ions per subunit.</text>
</comment>
<dbReference type="PIRSF" id="PIRSF039102">
    <property type="entry name" value="Ddl/VanB"/>
    <property type="match status" value="1"/>
</dbReference>
<feature type="active site" evidence="14">
    <location>
        <position position="164"/>
    </location>
</feature>
<dbReference type="Gene3D" id="3.30.1490.20">
    <property type="entry name" value="ATP-grasp fold, A domain"/>
    <property type="match status" value="1"/>
</dbReference>
<keyword evidence="19" id="KW-1185">Reference proteome</keyword>
<evidence type="ECO:0000256" key="2">
    <source>
        <dbReference type="ARBA" id="ARBA00004496"/>
    </source>
</evidence>
<keyword evidence="15" id="KW-0464">Manganese</keyword>
<dbReference type="KEGG" id="fla:SY85_06615"/>
<organism evidence="18 19">
    <name type="scientific">Flavisolibacter tropicus</name>
    <dbReference type="NCBI Taxonomy" id="1492898"/>
    <lineage>
        <taxon>Bacteria</taxon>
        <taxon>Pseudomonadati</taxon>
        <taxon>Bacteroidota</taxon>
        <taxon>Chitinophagia</taxon>
        <taxon>Chitinophagales</taxon>
        <taxon>Chitinophagaceae</taxon>
        <taxon>Flavisolibacter</taxon>
    </lineage>
</organism>
<dbReference type="GO" id="GO:0005737">
    <property type="term" value="C:cytoplasm"/>
    <property type="evidence" value="ECO:0007669"/>
    <property type="project" value="UniProtKB-SubCell"/>
</dbReference>
<dbReference type="NCBIfam" id="NF002527">
    <property type="entry name" value="PRK01966.1-3"/>
    <property type="match status" value="1"/>
</dbReference>
<comment type="catalytic activity">
    <reaction evidence="12 13">
        <text>2 D-alanine + ATP = D-alanyl-D-alanine + ADP + phosphate + H(+)</text>
        <dbReference type="Rhea" id="RHEA:11224"/>
        <dbReference type="ChEBI" id="CHEBI:15378"/>
        <dbReference type="ChEBI" id="CHEBI:30616"/>
        <dbReference type="ChEBI" id="CHEBI:43474"/>
        <dbReference type="ChEBI" id="CHEBI:57416"/>
        <dbReference type="ChEBI" id="CHEBI:57822"/>
        <dbReference type="ChEBI" id="CHEBI:456216"/>
        <dbReference type="EC" id="6.3.2.4"/>
    </reaction>
</comment>
<keyword evidence="11 13" id="KW-0961">Cell wall biogenesis/degradation</keyword>
<dbReference type="NCBIfam" id="NF002378">
    <property type="entry name" value="PRK01372.1"/>
    <property type="match status" value="1"/>
</dbReference>
<evidence type="ECO:0000313" key="19">
    <source>
        <dbReference type="Proteomes" id="UP000077177"/>
    </source>
</evidence>
<evidence type="ECO:0000256" key="12">
    <source>
        <dbReference type="ARBA" id="ARBA00047614"/>
    </source>
</evidence>
<keyword evidence="6 13" id="KW-0436">Ligase</keyword>
<dbReference type="GO" id="GO:0008360">
    <property type="term" value="P:regulation of cell shape"/>
    <property type="evidence" value="ECO:0007669"/>
    <property type="project" value="UniProtKB-KW"/>
</dbReference>
<dbReference type="InterPro" id="IPR000291">
    <property type="entry name" value="D-Ala_lig_Van_CS"/>
</dbReference>
<comment type="cofactor">
    <cofactor evidence="1">
        <name>Mn(2+)</name>
        <dbReference type="ChEBI" id="CHEBI:29035"/>
    </cofactor>
</comment>
<reference evidence="19" key="1">
    <citation type="submission" date="2015-01" db="EMBL/GenBank/DDBJ databases">
        <title>Flavisolibacter sp./LCS9/ whole genome sequencing.</title>
        <authorList>
            <person name="Kim M.K."/>
            <person name="Srinivasan S."/>
            <person name="Lee J.-J."/>
        </authorList>
    </citation>
    <scope>NUCLEOTIDE SEQUENCE [LARGE SCALE GENOMIC DNA]</scope>
    <source>
        <strain evidence="19">LCS9</strain>
    </source>
</reference>
<proteinExistence type="inferred from homology"/>
<evidence type="ECO:0000259" key="17">
    <source>
        <dbReference type="PROSITE" id="PS50975"/>
    </source>
</evidence>
<keyword evidence="8 16" id="KW-0067">ATP-binding</keyword>
<evidence type="ECO:0000313" key="18">
    <source>
        <dbReference type="EMBL" id="ANE50223.1"/>
    </source>
</evidence>
<dbReference type="Gene3D" id="3.40.50.20">
    <property type="match status" value="1"/>
</dbReference>
<keyword evidence="10 13" id="KW-0573">Peptidoglycan synthesis</keyword>
<protein>
    <recommendedName>
        <fullName evidence="4 13">D-alanine--D-alanine ligase</fullName>
        <ecNumber evidence="4 13">6.3.2.4</ecNumber>
    </recommendedName>
    <alternativeName>
        <fullName evidence="13">D-Ala-D-Ala ligase</fullName>
    </alternativeName>
    <alternativeName>
        <fullName evidence="13">D-alanylalanine synthetase</fullName>
    </alternativeName>
</protein>
<feature type="binding site" evidence="15">
    <location>
        <position position="288"/>
    </location>
    <ligand>
        <name>Mg(2+)</name>
        <dbReference type="ChEBI" id="CHEBI:18420"/>
        <label>1</label>
    </ligand>
</feature>
<feature type="active site" evidence="14">
    <location>
        <position position="299"/>
    </location>
</feature>
<evidence type="ECO:0000256" key="15">
    <source>
        <dbReference type="PIRSR" id="PIRSR039102-3"/>
    </source>
</evidence>
<feature type="binding site" evidence="15">
    <location>
        <position position="288"/>
    </location>
    <ligand>
        <name>Mg(2+)</name>
        <dbReference type="ChEBI" id="CHEBI:18420"/>
        <label>2</label>
    </ligand>
</feature>
<evidence type="ECO:0000256" key="6">
    <source>
        <dbReference type="ARBA" id="ARBA00022598"/>
    </source>
</evidence>
<dbReference type="GO" id="GO:0046872">
    <property type="term" value="F:metal ion binding"/>
    <property type="evidence" value="ECO:0007669"/>
    <property type="project" value="UniProtKB-KW"/>
</dbReference>
<evidence type="ECO:0000256" key="1">
    <source>
        <dbReference type="ARBA" id="ARBA00001936"/>
    </source>
</evidence>
<comment type="similarity">
    <text evidence="3 13">Belongs to the D-alanine--D-alanine ligase family.</text>
</comment>
<dbReference type="Pfam" id="PF07478">
    <property type="entry name" value="Dala_Dala_lig_C"/>
    <property type="match status" value="1"/>
</dbReference>
<keyword evidence="5 13" id="KW-0963">Cytoplasm</keyword>
<keyword evidence="9 13" id="KW-0133">Cell shape</keyword>
<dbReference type="Pfam" id="PF01820">
    <property type="entry name" value="Dala_Dala_lig_N"/>
    <property type="match status" value="1"/>
</dbReference>
<sequence>MKKKIALVTGGYSGEATISYKSATTIFNHLDKELFDVYTIDINPQGWFYANDGQKIEVDKNDFSLTVQGDKIKFDAVFIGMHGTPGEDGKLQGYFDVLGLPYTSCNAATSALTFNKRYTVAVAAMAGINVAKSVHLFKHTSYDVNKILATLRLPLFVKPNNGGSSIGMSKVTEAAQLEGAIIKAFNEDDQVLIEEMIVGREFTVGVFKSDDEIQVLPITEVVALNEFFDFEAKYQGKSTETTPAQMDSQWKENVEAAAKKIYQVFNCSGVVRIDFIYKESENAPYMLEINTIPGQSEASIIPQQVRAKGWELKDFYAKLVNQALKSKS</sequence>
<dbReference type="Proteomes" id="UP000077177">
    <property type="component" value="Chromosome"/>
</dbReference>
<dbReference type="SUPFAM" id="SSF56059">
    <property type="entry name" value="Glutathione synthetase ATP-binding domain-like"/>
    <property type="match status" value="1"/>
</dbReference>
<evidence type="ECO:0000256" key="9">
    <source>
        <dbReference type="ARBA" id="ARBA00022960"/>
    </source>
</evidence>
<feature type="binding site" evidence="15">
    <location>
        <position position="274"/>
    </location>
    <ligand>
        <name>Mg(2+)</name>
        <dbReference type="ChEBI" id="CHEBI:18420"/>
        <label>1</label>
    </ligand>
</feature>
<dbReference type="InterPro" id="IPR013815">
    <property type="entry name" value="ATP_grasp_subdomain_1"/>
</dbReference>
<evidence type="ECO:0000256" key="5">
    <source>
        <dbReference type="ARBA" id="ARBA00022490"/>
    </source>
</evidence>
<dbReference type="UniPathway" id="UPA00219"/>
<evidence type="ECO:0000256" key="14">
    <source>
        <dbReference type="PIRSR" id="PIRSR039102-1"/>
    </source>
</evidence>
<dbReference type="PROSITE" id="PS00843">
    <property type="entry name" value="DALA_DALA_LIGASE_1"/>
    <property type="match status" value="1"/>
</dbReference>
<evidence type="ECO:0000256" key="16">
    <source>
        <dbReference type="PROSITE-ProRule" id="PRU00409"/>
    </source>
</evidence>
<dbReference type="GO" id="GO:0008716">
    <property type="term" value="F:D-alanine-D-alanine ligase activity"/>
    <property type="evidence" value="ECO:0007669"/>
    <property type="project" value="UniProtKB-UniRule"/>
</dbReference>
<dbReference type="GO" id="GO:0009252">
    <property type="term" value="P:peptidoglycan biosynthetic process"/>
    <property type="evidence" value="ECO:0007669"/>
    <property type="project" value="UniProtKB-UniRule"/>
</dbReference>
<dbReference type="SUPFAM" id="SSF52440">
    <property type="entry name" value="PreATP-grasp domain"/>
    <property type="match status" value="1"/>
</dbReference>
<evidence type="ECO:0000256" key="13">
    <source>
        <dbReference type="HAMAP-Rule" id="MF_00047"/>
    </source>
</evidence>
<evidence type="ECO:0000256" key="3">
    <source>
        <dbReference type="ARBA" id="ARBA00010871"/>
    </source>
</evidence>
<feature type="binding site" evidence="15">
    <location>
        <position position="290"/>
    </location>
    <ligand>
        <name>Mg(2+)</name>
        <dbReference type="ChEBI" id="CHEBI:18420"/>
        <label>2</label>
    </ligand>
</feature>
<accession>A0A172TTX1</accession>
<comment type="pathway">
    <text evidence="13">Cell wall biogenesis; peptidoglycan biosynthesis.</text>
</comment>
<keyword evidence="15" id="KW-0460">Magnesium</keyword>
<comment type="subcellular location">
    <subcellularLocation>
        <location evidence="2 13">Cytoplasm</location>
    </subcellularLocation>
</comment>
<dbReference type="Gene3D" id="3.30.470.20">
    <property type="entry name" value="ATP-grasp fold, B domain"/>
    <property type="match status" value="1"/>
</dbReference>
<dbReference type="PROSITE" id="PS50975">
    <property type="entry name" value="ATP_GRASP"/>
    <property type="match status" value="1"/>
</dbReference>
<dbReference type="InterPro" id="IPR011095">
    <property type="entry name" value="Dala_Dala_lig_C"/>
</dbReference>
<gene>
    <name evidence="13" type="primary">ddl</name>
    <name evidence="18" type="ORF">SY85_06615</name>
</gene>
<dbReference type="STRING" id="1492898.SY85_06615"/>
<evidence type="ECO:0000256" key="8">
    <source>
        <dbReference type="ARBA" id="ARBA00022840"/>
    </source>
</evidence>
<evidence type="ECO:0000256" key="7">
    <source>
        <dbReference type="ARBA" id="ARBA00022741"/>
    </source>
</evidence>
<dbReference type="GO" id="GO:0005524">
    <property type="term" value="F:ATP binding"/>
    <property type="evidence" value="ECO:0007669"/>
    <property type="project" value="UniProtKB-UniRule"/>
</dbReference>
<evidence type="ECO:0000256" key="10">
    <source>
        <dbReference type="ARBA" id="ARBA00022984"/>
    </source>
</evidence>
<dbReference type="EMBL" id="CP011390">
    <property type="protein sequence ID" value="ANE50223.1"/>
    <property type="molecule type" value="Genomic_DNA"/>
</dbReference>
<dbReference type="NCBIfam" id="NF002528">
    <property type="entry name" value="PRK01966.1-4"/>
    <property type="match status" value="1"/>
</dbReference>
<reference evidence="18 19" key="2">
    <citation type="journal article" date="2016" name="Int. J. Syst. Evol. Microbiol.">
        <title>Flavisolibacter tropicus sp. nov., isolated from tropical soil.</title>
        <authorList>
            <person name="Lee J.J."/>
            <person name="Kang M.S."/>
            <person name="Kim G.S."/>
            <person name="Lee C.S."/>
            <person name="Lim S."/>
            <person name="Lee J."/>
            <person name="Roh S.H."/>
            <person name="Kang H."/>
            <person name="Ha J.M."/>
            <person name="Bae S."/>
            <person name="Jung H.Y."/>
            <person name="Kim M.K."/>
        </authorList>
    </citation>
    <scope>NUCLEOTIDE SEQUENCE [LARGE SCALE GENOMIC DNA]</scope>
    <source>
        <strain evidence="18 19">LCS9</strain>
    </source>
</reference>
<keyword evidence="15" id="KW-0479">Metal-binding</keyword>
<dbReference type="EC" id="6.3.2.4" evidence="4 13"/>
<name>A0A172TTX1_9BACT</name>
<dbReference type="InterPro" id="IPR011761">
    <property type="entry name" value="ATP-grasp"/>
</dbReference>
<dbReference type="PANTHER" id="PTHR23132:SF23">
    <property type="entry name" value="D-ALANINE--D-ALANINE LIGASE B"/>
    <property type="match status" value="1"/>
</dbReference>
<dbReference type="HAMAP" id="MF_00047">
    <property type="entry name" value="Dala_Dala_lig"/>
    <property type="match status" value="1"/>
</dbReference>
<comment type="function">
    <text evidence="13">Cell wall formation.</text>
</comment>
<dbReference type="InterPro" id="IPR005905">
    <property type="entry name" value="D_ala_D_ala"/>
</dbReference>
<dbReference type="InterPro" id="IPR016185">
    <property type="entry name" value="PreATP-grasp_dom_sf"/>
</dbReference>
<feature type="active site" evidence="14">
    <location>
        <position position="15"/>
    </location>
</feature>
<feature type="domain" description="ATP-grasp" evidence="17">
    <location>
        <begin position="120"/>
        <end position="321"/>
    </location>
</feature>
<evidence type="ECO:0000256" key="4">
    <source>
        <dbReference type="ARBA" id="ARBA00012216"/>
    </source>
</evidence>
<dbReference type="AlphaFoldDB" id="A0A172TTX1"/>
<dbReference type="OrthoDB" id="9813261at2"/>
<keyword evidence="7 16" id="KW-0547">Nucleotide-binding</keyword>
<dbReference type="NCBIfam" id="TIGR01205">
    <property type="entry name" value="D_ala_D_alaTIGR"/>
    <property type="match status" value="1"/>
</dbReference>
<dbReference type="PANTHER" id="PTHR23132">
    <property type="entry name" value="D-ALANINE--D-ALANINE LIGASE"/>
    <property type="match status" value="1"/>
</dbReference>
<dbReference type="InterPro" id="IPR011127">
    <property type="entry name" value="Dala_Dala_lig_N"/>
</dbReference>